<dbReference type="AlphaFoldDB" id="A0AA37SCK2"/>
<keyword evidence="1" id="KW-0732">Signal</keyword>
<dbReference type="Proteomes" id="UP001161389">
    <property type="component" value="Unassembled WGS sequence"/>
</dbReference>
<name>A0AA37SCK2_9GAMM</name>
<evidence type="ECO:0000256" key="1">
    <source>
        <dbReference type="SAM" id="SignalP"/>
    </source>
</evidence>
<protein>
    <submittedName>
        <fullName evidence="2">Uncharacterized protein</fullName>
    </submittedName>
</protein>
<reference evidence="2" key="1">
    <citation type="journal article" date="2014" name="Int. J. Syst. Evol. Microbiol.">
        <title>Complete genome sequence of Corynebacterium casei LMG S-19264T (=DSM 44701T), isolated from a smear-ripened cheese.</title>
        <authorList>
            <consortium name="US DOE Joint Genome Institute (JGI-PGF)"/>
            <person name="Walter F."/>
            <person name="Albersmeier A."/>
            <person name="Kalinowski J."/>
            <person name="Ruckert C."/>
        </authorList>
    </citation>
    <scope>NUCLEOTIDE SEQUENCE</scope>
    <source>
        <strain evidence="2">NBRC 110071</strain>
    </source>
</reference>
<dbReference type="RefSeq" id="WP_284382933.1">
    <property type="nucleotide sequence ID" value="NZ_BSNM01000016.1"/>
</dbReference>
<accession>A0AA37SCK2</accession>
<sequence length="461" mass="50254">MNKGKTISRSVAICALGTLMVACSDGGSSGGSSSNNSSSTTNTGQFVDSEVVNIAYRTETQSGFTDENGEFKFKDGETVTFMIGDIELPATDAKDLITPLDIADTTDVNDTSVVNILRLLQTLDTDGDPDNGITIADLAHDNAVGYDIDFSSGTFDDDIEALIPLSGSDNTTLVDQATAVAHFQSSIDTLTSAFTPSLFTNGEAYNVFEDDTWVIAGFTFKTDGSLAWDYAGEQGTGSYEFSHDNKVIILDDDEDFNEFVVFKSFDLETNMYSVCWYDDEDVASADAALEDCEGKEDAMDELIVFDIQQAIDLVVEKTTGSNGDSTSSFAQFETEKFIGQTIYDAYSDDDVWALGSLTFTANGEFTYSEDGENIPGEYTFSDSNRVLNLTFEEDGEAQHNYLLVYEIDTTNDVYSICWVDEATDMVDAKSQCGQETNDWSELFVFDEAQAEQIVANEGLAQ</sequence>
<feature type="signal peptide" evidence="1">
    <location>
        <begin position="1"/>
        <end position="24"/>
    </location>
</feature>
<comment type="caution">
    <text evidence="2">The sequence shown here is derived from an EMBL/GenBank/DDBJ whole genome shotgun (WGS) entry which is preliminary data.</text>
</comment>
<dbReference type="EMBL" id="BSNM01000016">
    <property type="protein sequence ID" value="GLQ32799.1"/>
    <property type="molecule type" value="Genomic_DNA"/>
</dbReference>
<evidence type="ECO:0000313" key="2">
    <source>
        <dbReference type="EMBL" id="GLQ32799.1"/>
    </source>
</evidence>
<organism evidence="2 3">
    <name type="scientific">Litoribrevibacter albus</name>
    <dbReference type="NCBI Taxonomy" id="1473156"/>
    <lineage>
        <taxon>Bacteria</taxon>
        <taxon>Pseudomonadati</taxon>
        <taxon>Pseudomonadota</taxon>
        <taxon>Gammaproteobacteria</taxon>
        <taxon>Oceanospirillales</taxon>
        <taxon>Oceanospirillaceae</taxon>
        <taxon>Litoribrevibacter</taxon>
    </lineage>
</organism>
<gene>
    <name evidence="2" type="ORF">GCM10007876_32780</name>
</gene>
<dbReference type="PROSITE" id="PS51257">
    <property type="entry name" value="PROKAR_LIPOPROTEIN"/>
    <property type="match status" value="1"/>
</dbReference>
<keyword evidence="3" id="KW-1185">Reference proteome</keyword>
<proteinExistence type="predicted"/>
<evidence type="ECO:0000313" key="3">
    <source>
        <dbReference type="Proteomes" id="UP001161389"/>
    </source>
</evidence>
<feature type="chain" id="PRO_5041226205" evidence="1">
    <location>
        <begin position="25"/>
        <end position="461"/>
    </location>
</feature>
<reference evidence="2" key="2">
    <citation type="submission" date="2023-01" db="EMBL/GenBank/DDBJ databases">
        <title>Draft genome sequence of Litoribrevibacter albus strain NBRC 110071.</title>
        <authorList>
            <person name="Sun Q."/>
            <person name="Mori K."/>
        </authorList>
    </citation>
    <scope>NUCLEOTIDE SEQUENCE</scope>
    <source>
        <strain evidence="2">NBRC 110071</strain>
    </source>
</reference>